<name>A0AAN9JUU7_CANGL</name>
<evidence type="ECO:0000256" key="1">
    <source>
        <dbReference type="ARBA" id="ARBA00004123"/>
    </source>
</evidence>
<dbReference type="GO" id="GO:0005634">
    <property type="term" value="C:nucleus"/>
    <property type="evidence" value="ECO:0007669"/>
    <property type="project" value="UniProtKB-SubCell"/>
</dbReference>
<dbReference type="SUPFAM" id="SSF55455">
    <property type="entry name" value="SRF-like"/>
    <property type="match status" value="1"/>
</dbReference>
<reference evidence="7 8" key="1">
    <citation type="submission" date="2024-01" db="EMBL/GenBank/DDBJ databases">
        <title>The genomes of 5 underutilized Papilionoideae crops provide insights into root nodulation and disease resistanc.</title>
        <authorList>
            <person name="Jiang F."/>
        </authorList>
    </citation>
    <scope>NUCLEOTIDE SEQUENCE [LARGE SCALE GENOMIC DNA]</scope>
    <source>
        <strain evidence="7">LVBAO_FW01</strain>
        <tissue evidence="7">Leaves</tissue>
    </source>
</reference>
<evidence type="ECO:0000313" key="8">
    <source>
        <dbReference type="Proteomes" id="UP001367508"/>
    </source>
</evidence>
<dbReference type="Pfam" id="PF00319">
    <property type="entry name" value="SRF-TF"/>
    <property type="match status" value="1"/>
</dbReference>
<dbReference type="PROSITE" id="PS50066">
    <property type="entry name" value="MADS_BOX_2"/>
    <property type="match status" value="1"/>
</dbReference>
<keyword evidence="3" id="KW-0238">DNA-binding</keyword>
<evidence type="ECO:0000256" key="2">
    <source>
        <dbReference type="ARBA" id="ARBA00023015"/>
    </source>
</evidence>
<dbReference type="PRINTS" id="PR00404">
    <property type="entry name" value="MADSDOMAIN"/>
</dbReference>
<comment type="caution">
    <text evidence="7">The sequence shown here is derived from an EMBL/GenBank/DDBJ whole genome shotgun (WGS) entry which is preliminary data.</text>
</comment>
<dbReference type="PANTHER" id="PTHR11945:SF564">
    <property type="entry name" value="PROTEIN, PUTATIVE-RELATED"/>
    <property type="match status" value="1"/>
</dbReference>
<dbReference type="GO" id="GO:0000978">
    <property type="term" value="F:RNA polymerase II cis-regulatory region sequence-specific DNA binding"/>
    <property type="evidence" value="ECO:0007669"/>
    <property type="project" value="TreeGrafter"/>
</dbReference>
<dbReference type="SMART" id="SM00432">
    <property type="entry name" value="MADS"/>
    <property type="match status" value="1"/>
</dbReference>
<evidence type="ECO:0000256" key="3">
    <source>
        <dbReference type="ARBA" id="ARBA00023125"/>
    </source>
</evidence>
<sequence>MGRQRITLKRISNDRTRKNTFKHRANGLVKKIHEFCTMCGAEACFIAYDDGNGNVGPMTWPQDPTLVHSIIEKYERQKNDKPPKTFNLEDFFENRKNTVEAEISRVQKEITKIKYPTWDRSFSELGEEQLRAFIAMLDTKIEACDHRVNMLKNLYQSEANFNLMHNNLVQEGANSSHPSQLNFIQNMISQSQLIPSPMEPLIDNKEMVNFTNSTNHVGGACNNRINMLPNFQQGDARFGFIPNMVLESASSSNPRQFNCTHSMPQNELILATLKPFNNNNRMVDVTNQVNNVPLDSTNYQLGEPKNLANQVGDEFEHWLNESIEIPQDWFNQVGGGDLGGGVSKLDEPMLQNIIPFQSHK</sequence>
<evidence type="ECO:0000256" key="5">
    <source>
        <dbReference type="ARBA" id="ARBA00023242"/>
    </source>
</evidence>
<dbReference type="PANTHER" id="PTHR11945">
    <property type="entry name" value="MADS BOX PROTEIN"/>
    <property type="match status" value="1"/>
</dbReference>
<evidence type="ECO:0000259" key="6">
    <source>
        <dbReference type="PROSITE" id="PS50066"/>
    </source>
</evidence>
<dbReference type="InterPro" id="IPR002100">
    <property type="entry name" value="TF_MADSbox"/>
</dbReference>
<evidence type="ECO:0000256" key="4">
    <source>
        <dbReference type="ARBA" id="ARBA00023163"/>
    </source>
</evidence>
<dbReference type="Gene3D" id="3.40.1810.10">
    <property type="entry name" value="Transcription factor, MADS-box"/>
    <property type="match status" value="1"/>
</dbReference>
<comment type="subcellular location">
    <subcellularLocation>
        <location evidence="1">Nucleus</location>
    </subcellularLocation>
</comment>
<gene>
    <name evidence="7" type="ORF">VNO77_42611</name>
</gene>
<dbReference type="InterPro" id="IPR036879">
    <property type="entry name" value="TF_MADSbox_sf"/>
</dbReference>
<organism evidence="7 8">
    <name type="scientific">Canavalia gladiata</name>
    <name type="common">Sword bean</name>
    <name type="synonym">Dolichos gladiatus</name>
    <dbReference type="NCBI Taxonomy" id="3824"/>
    <lineage>
        <taxon>Eukaryota</taxon>
        <taxon>Viridiplantae</taxon>
        <taxon>Streptophyta</taxon>
        <taxon>Embryophyta</taxon>
        <taxon>Tracheophyta</taxon>
        <taxon>Spermatophyta</taxon>
        <taxon>Magnoliopsida</taxon>
        <taxon>eudicotyledons</taxon>
        <taxon>Gunneridae</taxon>
        <taxon>Pentapetalae</taxon>
        <taxon>rosids</taxon>
        <taxon>fabids</taxon>
        <taxon>Fabales</taxon>
        <taxon>Fabaceae</taxon>
        <taxon>Papilionoideae</taxon>
        <taxon>50 kb inversion clade</taxon>
        <taxon>NPAAA clade</taxon>
        <taxon>indigoferoid/millettioid clade</taxon>
        <taxon>Phaseoleae</taxon>
        <taxon>Canavalia</taxon>
    </lineage>
</organism>
<evidence type="ECO:0000313" key="7">
    <source>
        <dbReference type="EMBL" id="KAK7304724.1"/>
    </source>
</evidence>
<dbReference type="Proteomes" id="UP001367508">
    <property type="component" value="Unassembled WGS sequence"/>
</dbReference>
<dbReference type="InterPro" id="IPR033897">
    <property type="entry name" value="SRF-like_MADS-box"/>
</dbReference>
<proteinExistence type="predicted"/>
<accession>A0AAN9JUU7</accession>
<dbReference type="CDD" id="cd00266">
    <property type="entry name" value="MADS_SRF_like"/>
    <property type="match status" value="1"/>
</dbReference>
<keyword evidence="8" id="KW-1185">Reference proteome</keyword>
<feature type="domain" description="MADS-box" evidence="6">
    <location>
        <begin position="1"/>
        <end position="52"/>
    </location>
</feature>
<dbReference type="GO" id="GO:0046983">
    <property type="term" value="F:protein dimerization activity"/>
    <property type="evidence" value="ECO:0007669"/>
    <property type="project" value="InterPro"/>
</dbReference>
<dbReference type="AlphaFoldDB" id="A0AAN9JUU7"/>
<dbReference type="EMBL" id="JAYMYQ010000011">
    <property type="protein sequence ID" value="KAK7304724.1"/>
    <property type="molecule type" value="Genomic_DNA"/>
</dbReference>
<keyword evidence="5" id="KW-0539">Nucleus</keyword>
<protein>
    <recommendedName>
        <fullName evidence="6">MADS-box domain-containing protein</fullName>
    </recommendedName>
</protein>
<dbReference type="GO" id="GO:0000981">
    <property type="term" value="F:DNA-binding transcription factor activity, RNA polymerase II-specific"/>
    <property type="evidence" value="ECO:0007669"/>
    <property type="project" value="InterPro"/>
</dbReference>
<keyword evidence="4" id="KW-0804">Transcription</keyword>
<dbReference type="GO" id="GO:0045944">
    <property type="term" value="P:positive regulation of transcription by RNA polymerase II"/>
    <property type="evidence" value="ECO:0007669"/>
    <property type="project" value="InterPro"/>
</dbReference>
<keyword evidence="2" id="KW-0805">Transcription regulation</keyword>